<dbReference type="PANTHER" id="PTHR46411:SF3">
    <property type="entry name" value="AAA+ ATPASE DOMAIN-CONTAINING PROTEIN"/>
    <property type="match status" value="1"/>
</dbReference>
<dbReference type="InterPro" id="IPR027417">
    <property type="entry name" value="P-loop_NTPase"/>
</dbReference>
<dbReference type="InterPro" id="IPR003593">
    <property type="entry name" value="AAA+_ATPase"/>
</dbReference>
<dbReference type="SMART" id="SM00382">
    <property type="entry name" value="AAA"/>
    <property type="match status" value="1"/>
</dbReference>
<keyword evidence="2" id="KW-0645">Protease</keyword>
<dbReference type="GO" id="GO:0008233">
    <property type="term" value="F:peptidase activity"/>
    <property type="evidence" value="ECO:0007669"/>
    <property type="project" value="UniProtKB-KW"/>
</dbReference>
<sequence>MNQKTHWDDVTPEHEFEELQLEICPPRVLGYHLENKTWIEMNVALDEPEVKDVEKPEGRFLRDIKQLISDQAFKALQLVKSQKDLIQDLVRSHASGTMAKPLLEDIIKGKGKGPPGVGKTLTAESVAQLTGKPLFSVGVGDVGLDAQVVERNLQALFELAANWRAVLLFDEADVFLESRSSHTSDLNRNTLVSVLLRVLEYYDGILILTTNRIREFDVAVQSRVNLGIKYDDLDREQKIRIIDNFLKQLQDENVERRDEIREWFNDNEDGREQIKFLNGRQVRNILFSAASLATQDGMRLSLKHIQKMTKATFLFHDSIKTIVDDARRRAEARRD</sequence>
<dbReference type="GO" id="GO:0016887">
    <property type="term" value="F:ATP hydrolysis activity"/>
    <property type="evidence" value="ECO:0007669"/>
    <property type="project" value="InterPro"/>
</dbReference>
<evidence type="ECO:0000313" key="2">
    <source>
        <dbReference type="EMBL" id="KAF9630701.1"/>
    </source>
</evidence>
<proteinExistence type="predicted"/>
<dbReference type="Proteomes" id="UP000627934">
    <property type="component" value="Unassembled WGS sequence"/>
</dbReference>
<comment type="caution">
    <text evidence="2">The sequence shown here is derived from an EMBL/GenBank/DDBJ whole genome shotgun (WGS) entry which is preliminary data.</text>
</comment>
<dbReference type="PANTHER" id="PTHR46411">
    <property type="entry name" value="FAMILY ATPASE, PUTATIVE-RELATED"/>
    <property type="match status" value="1"/>
</dbReference>
<dbReference type="AlphaFoldDB" id="A0A8H7ISG2"/>
<reference evidence="2" key="2">
    <citation type="journal article" date="2018" name="DNA Res.">
        <title>Comparative genome and transcriptome analyses reveal adaptations to opportunistic infections in woody plant degrading pathogens of Botryosphaeriaceae.</title>
        <authorList>
            <person name="Yan J.Y."/>
            <person name="Zhao W.S."/>
            <person name="Chen Z."/>
            <person name="Xing Q.K."/>
            <person name="Zhang W."/>
            <person name="Chethana K.W.T."/>
            <person name="Xue M.F."/>
            <person name="Xu J.P."/>
            <person name="Phillips A.J.L."/>
            <person name="Wang Y."/>
            <person name="Liu J.H."/>
            <person name="Liu M."/>
            <person name="Zhou Y."/>
            <person name="Jayawardena R.S."/>
            <person name="Manawasinghe I.S."/>
            <person name="Huang J.B."/>
            <person name="Qiao G.H."/>
            <person name="Fu C.Y."/>
            <person name="Guo F.F."/>
            <person name="Dissanayake A.J."/>
            <person name="Peng Y.L."/>
            <person name="Hyde K.D."/>
            <person name="Li X.H."/>
        </authorList>
    </citation>
    <scope>NUCLEOTIDE SEQUENCE</scope>
    <source>
        <strain evidence="2">CSS-01s</strain>
    </source>
</reference>
<name>A0A8H7ISG2_9PEZI</name>
<dbReference type="InterPro" id="IPR003959">
    <property type="entry name" value="ATPase_AAA_core"/>
</dbReference>
<feature type="domain" description="AAA+ ATPase" evidence="1">
    <location>
        <begin position="108"/>
        <end position="234"/>
    </location>
</feature>
<dbReference type="SUPFAM" id="SSF52540">
    <property type="entry name" value="P-loop containing nucleoside triphosphate hydrolases"/>
    <property type="match status" value="1"/>
</dbReference>
<dbReference type="Gene3D" id="3.40.50.300">
    <property type="entry name" value="P-loop containing nucleotide triphosphate hydrolases"/>
    <property type="match status" value="1"/>
</dbReference>
<dbReference type="GO" id="GO:0005524">
    <property type="term" value="F:ATP binding"/>
    <property type="evidence" value="ECO:0007669"/>
    <property type="project" value="InterPro"/>
</dbReference>
<dbReference type="EMBL" id="MDYX01000041">
    <property type="protein sequence ID" value="KAF9630701.1"/>
    <property type="molecule type" value="Genomic_DNA"/>
</dbReference>
<gene>
    <name evidence="2" type="ORF">BFW01_g1263</name>
</gene>
<dbReference type="Pfam" id="PF00004">
    <property type="entry name" value="AAA"/>
    <property type="match status" value="1"/>
</dbReference>
<reference evidence="2" key="1">
    <citation type="submission" date="2016-08" db="EMBL/GenBank/DDBJ databases">
        <authorList>
            <person name="Yan J."/>
        </authorList>
    </citation>
    <scope>NUCLEOTIDE SEQUENCE</scope>
    <source>
        <strain evidence="2">CSS-01s</strain>
    </source>
</reference>
<evidence type="ECO:0000313" key="3">
    <source>
        <dbReference type="Proteomes" id="UP000627934"/>
    </source>
</evidence>
<organism evidence="2 3">
    <name type="scientific">Lasiodiplodia theobromae</name>
    <dbReference type="NCBI Taxonomy" id="45133"/>
    <lineage>
        <taxon>Eukaryota</taxon>
        <taxon>Fungi</taxon>
        <taxon>Dikarya</taxon>
        <taxon>Ascomycota</taxon>
        <taxon>Pezizomycotina</taxon>
        <taxon>Dothideomycetes</taxon>
        <taxon>Dothideomycetes incertae sedis</taxon>
        <taxon>Botryosphaeriales</taxon>
        <taxon>Botryosphaeriaceae</taxon>
        <taxon>Lasiodiplodia</taxon>
    </lineage>
</organism>
<protein>
    <submittedName>
        <fullName evidence="2">26S protease regulatory subunit</fullName>
    </submittedName>
</protein>
<accession>A0A8H7ISG2</accession>
<dbReference type="GO" id="GO:0006508">
    <property type="term" value="P:proteolysis"/>
    <property type="evidence" value="ECO:0007669"/>
    <property type="project" value="UniProtKB-KW"/>
</dbReference>
<evidence type="ECO:0000259" key="1">
    <source>
        <dbReference type="SMART" id="SM00382"/>
    </source>
</evidence>
<keyword evidence="2" id="KW-0378">Hydrolase</keyword>